<keyword evidence="3" id="KW-1185">Reference proteome</keyword>
<reference evidence="2 3" key="1">
    <citation type="submission" date="2024-01" db="EMBL/GenBank/DDBJ databases">
        <title>The complete chloroplast genome sequence of Lithospermum erythrorhizon: insights into the phylogenetic relationship among Boraginaceae species and the maternal lineages of purple gromwells.</title>
        <authorList>
            <person name="Okada T."/>
            <person name="Watanabe K."/>
        </authorList>
    </citation>
    <scope>NUCLEOTIDE SEQUENCE [LARGE SCALE GENOMIC DNA]</scope>
</reference>
<protein>
    <submittedName>
        <fullName evidence="2">Uncharacterized protein</fullName>
    </submittedName>
</protein>
<comment type="caution">
    <text evidence="2">The sequence shown here is derived from an EMBL/GenBank/DDBJ whole genome shotgun (WGS) entry which is preliminary data.</text>
</comment>
<name>A0AAV3S1U8_LITER</name>
<evidence type="ECO:0000256" key="1">
    <source>
        <dbReference type="SAM" id="MobiDB-lite"/>
    </source>
</evidence>
<proteinExistence type="predicted"/>
<evidence type="ECO:0000313" key="2">
    <source>
        <dbReference type="EMBL" id="GAA0187343.1"/>
    </source>
</evidence>
<dbReference type="AlphaFoldDB" id="A0AAV3S1U8"/>
<gene>
    <name evidence="2" type="ORF">LIER_34631</name>
</gene>
<organism evidence="2 3">
    <name type="scientific">Lithospermum erythrorhizon</name>
    <name type="common">Purple gromwell</name>
    <name type="synonym">Lithospermum officinale var. erythrorhizon</name>
    <dbReference type="NCBI Taxonomy" id="34254"/>
    <lineage>
        <taxon>Eukaryota</taxon>
        <taxon>Viridiplantae</taxon>
        <taxon>Streptophyta</taxon>
        <taxon>Embryophyta</taxon>
        <taxon>Tracheophyta</taxon>
        <taxon>Spermatophyta</taxon>
        <taxon>Magnoliopsida</taxon>
        <taxon>eudicotyledons</taxon>
        <taxon>Gunneridae</taxon>
        <taxon>Pentapetalae</taxon>
        <taxon>asterids</taxon>
        <taxon>lamiids</taxon>
        <taxon>Boraginales</taxon>
        <taxon>Boraginaceae</taxon>
        <taxon>Boraginoideae</taxon>
        <taxon>Lithospermeae</taxon>
        <taxon>Lithospermum</taxon>
    </lineage>
</organism>
<accession>A0AAV3S1U8</accession>
<sequence length="170" mass="19596">MTTSNMEEVGGDDSRGLISHAADRISFPRTFPSRELILADVTNDMGRLEHGRMRNKEGMIFNSELHQVQLVEEQLQEVTVQQVKRIKKRTRTVKTGHQHLRKGDLIKHRMQSKGTLVGQRRKMHQSENEDGVSRPYQKDKQMKLGGGENEVPNLVVQAKEDNVTTEIRWR</sequence>
<dbReference type="EMBL" id="BAABME010014612">
    <property type="protein sequence ID" value="GAA0187343.1"/>
    <property type="molecule type" value="Genomic_DNA"/>
</dbReference>
<evidence type="ECO:0000313" key="3">
    <source>
        <dbReference type="Proteomes" id="UP001454036"/>
    </source>
</evidence>
<feature type="region of interest" description="Disordered" evidence="1">
    <location>
        <begin position="111"/>
        <end position="136"/>
    </location>
</feature>
<dbReference type="Proteomes" id="UP001454036">
    <property type="component" value="Unassembled WGS sequence"/>
</dbReference>